<evidence type="ECO:0000313" key="2">
    <source>
        <dbReference type="Proteomes" id="UP000616151"/>
    </source>
</evidence>
<reference evidence="1" key="1">
    <citation type="submission" date="2021-01" db="EMBL/GenBank/DDBJ databases">
        <authorList>
            <person name="Sun Q."/>
        </authorList>
    </citation>
    <scope>NUCLEOTIDE SEQUENCE</scope>
    <source>
        <strain evidence="1">YIM B02566</strain>
    </source>
</reference>
<dbReference type="EMBL" id="JAENHL010000007">
    <property type="protein sequence ID" value="MBK1868640.1"/>
    <property type="molecule type" value="Genomic_DNA"/>
</dbReference>
<gene>
    <name evidence="1" type="ORF">JHL16_19955</name>
</gene>
<protein>
    <submittedName>
        <fullName evidence="1">DeoR/GlpR transcriptional regulator</fullName>
    </submittedName>
</protein>
<dbReference type="Proteomes" id="UP000616151">
    <property type="component" value="Unassembled WGS sequence"/>
</dbReference>
<accession>A0ACC5R7K2</accession>
<name>A0ACC5R7K2_9HYPH</name>
<keyword evidence="2" id="KW-1185">Reference proteome</keyword>
<proteinExistence type="predicted"/>
<comment type="caution">
    <text evidence="1">The sequence shown here is derived from an EMBL/GenBank/DDBJ whole genome shotgun (WGS) entry which is preliminary data.</text>
</comment>
<evidence type="ECO:0000313" key="1">
    <source>
        <dbReference type="EMBL" id="MBK1868640.1"/>
    </source>
</evidence>
<organism evidence="1 2">
    <name type="scientific">Taklimakanibacter albus</name>
    <dbReference type="NCBI Taxonomy" id="2800327"/>
    <lineage>
        <taxon>Bacteria</taxon>
        <taxon>Pseudomonadati</taxon>
        <taxon>Pseudomonadota</taxon>
        <taxon>Alphaproteobacteria</taxon>
        <taxon>Hyphomicrobiales</taxon>
        <taxon>Aestuariivirgaceae</taxon>
        <taxon>Taklimakanibacter</taxon>
    </lineage>
</organism>
<sequence>MNRLSRRHAEIRQMLHDHMSASVTDLAEWLGVSAETIRRDLRLMAERGEVLKMHGAAALPHAVGEAPFERRMRENAAGKRAIARRAAEAIADGDSVMLDTGTTTSYLARELLQKRGLTVVTNSSDIARTLSTVNGNKVHLAGGELQGDNGAAFGNSTIAFVQRFNVRHAIITAGALDPKTGVNDYNLAEAEFAATVLARGERRVVVTDHSKFGKTALVNVCGFATLDCLVTDARPPADLARALAAANVLVEIAAP</sequence>